<comment type="caution">
    <text evidence="1">The sequence shown here is derived from an EMBL/GenBank/DDBJ whole genome shotgun (WGS) entry which is preliminary data.</text>
</comment>
<reference evidence="2" key="1">
    <citation type="journal article" date="2019" name="Int. J. Syst. Evol. Microbiol.">
        <title>The Global Catalogue of Microorganisms (GCM) 10K type strain sequencing project: providing services to taxonomists for standard genome sequencing and annotation.</title>
        <authorList>
            <consortium name="The Broad Institute Genomics Platform"/>
            <consortium name="The Broad Institute Genome Sequencing Center for Infectious Disease"/>
            <person name="Wu L."/>
            <person name="Ma J."/>
        </authorList>
    </citation>
    <scope>NUCLEOTIDE SEQUENCE [LARGE SCALE GENOMIC DNA]</scope>
    <source>
        <strain evidence="2">CGMCC 1.15399</strain>
    </source>
</reference>
<gene>
    <name evidence="1" type="ORF">ACFSJ0_43240</name>
</gene>
<name>A0ABW4GNI4_9ACTN</name>
<evidence type="ECO:0000313" key="2">
    <source>
        <dbReference type="Proteomes" id="UP001597097"/>
    </source>
</evidence>
<keyword evidence="2" id="KW-1185">Reference proteome</keyword>
<proteinExistence type="predicted"/>
<protein>
    <recommendedName>
        <fullName evidence="3">HEAT repeat domain-containing protein</fullName>
    </recommendedName>
</protein>
<organism evidence="1 2">
    <name type="scientific">Nonomuraea guangzhouensis</name>
    <dbReference type="NCBI Taxonomy" id="1291555"/>
    <lineage>
        <taxon>Bacteria</taxon>
        <taxon>Bacillati</taxon>
        <taxon>Actinomycetota</taxon>
        <taxon>Actinomycetes</taxon>
        <taxon>Streptosporangiales</taxon>
        <taxon>Streptosporangiaceae</taxon>
        <taxon>Nonomuraea</taxon>
    </lineage>
</organism>
<evidence type="ECO:0000313" key="1">
    <source>
        <dbReference type="EMBL" id="MFD1543919.1"/>
    </source>
</evidence>
<sequence length="221" mass="24191">MNTRSGDDLIERIRTHPDDDAVVGPAANDLLAELYAGYPVENLGRLIHSDDATSVKTGAWLLSELGERAAPMMTEIPALLGHPLLYVRFFAVEVVLTNAADGPVIARTLNLSQDPEPAVRWKVLRFLAGATVDQLAAGVPHLPPDHIRTLTEWLLSQETEQADPREIIERLEAGDLTTRLFAAAAAARLSARNGADSTLLERAADTETEEIRSFALERLRR</sequence>
<dbReference type="RefSeq" id="WP_219535018.1">
    <property type="nucleotide sequence ID" value="NZ_JAHKRM010000024.1"/>
</dbReference>
<evidence type="ECO:0008006" key="3">
    <source>
        <dbReference type="Google" id="ProtNLM"/>
    </source>
</evidence>
<dbReference type="EMBL" id="JBHUCM010000042">
    <property type="protein sequence ID" value="MFD1543919.1"/>
    <property type="molecule type" value="Genomic_DNA"/>
</dbReference>
<accession>A0ABW4GNI4</accession>
<dbReference type="Proteomes" id="UP001597097">
    <property type="component" value="Unassembled WGS sequence"/>
</dbReference>